<reference evidence="6" key="1">
    <citation type="submission" date="2023-10" db="EMBL/GenBank/DDBJ databases">
        <authorList>
            <person name="Chen Y."/>
            <person name="Shah S."/>
            <person name="Dougan E. K."/>
            <person name="Thang M."/>
            <person name="Chan C."/>
        </authorList>
    </citation>
    <scope>NUCLEOTIDE SEQUENCE [LARGE SCALE GENOMIC DNA]</scope>
</reference>
<evidence type="ECO:0000256" key="1">
    <source>
        <dbReference type="ARBA" id="ARBA00009431"/>
    </source>
</evidence>
<keyword evidence="2" id="KW-0121">Carboxypeptidase</keyword>
<protein>
    <recommendedName>
        <fullName evidence="8">Carboxypeptidase</fullName>
    </recommendedName>
</protein>
<sequence>MRLPCEHGLLCYDFGMIAAYLNGPEVQKQLGVSRHWESCNMMVDVQFVQAGDWMVNYQGLIPDLLADGIKVLIYAGDQDFICNWLGNMKWTQKLDWPHRADFNVAPNRDYELNGETVAKLRTSNGFSFMQVFNAGHMVPMDQPAVALQMFTDFTTGSLGSHVASEIILA</sequence>
<dbReference type="Pfam" id="PF00450">
    <property type="entry name" value="Peptidase_S10"/>
    <property type="match status" value="1"/>
</dbReference>
<dbReference type="Proteomes" id="UP001189429">
    <property type="component" value="Unassembled WGS sequence"/>
</dbReference>
<dbReference type="EMBL" id="CAUYUJ010004969">
    <property type="protein sequence ID" value="CAK0811744.1"/>
    <property type="molecule type" value="Genomic_DNA"/>
</dbReference>
<dbReference type="SUPFAM" id="SSF53474">
    <property type="entry name" value="alpha/beta-Hydrolases"/>
    <property type="match status" value="1"/>
</dbReference>
<dbReference type="PANTHER" id="PTHR11802">
    <property type="entry name" value="SERINE PROTEASE FAMILY S10 SERINE CARBOXYPEPTIDASE"/>
    <property type="match status" value="1"/>
</dbReference>
<accession>A0ABN9QZ95</accession>
<comment type="similarity">
    <text evidence="1">Belongs to the peptidase S10 family.</text>
</comment>
<keyword evidence="5" id="KW-0325">Glycoprotein</keyword>
<keyword evidence="3" id="KW-0645">Protease</keyword>
<proteinExistence type="inferred from homology"/>
<dbReference type="PANTHER" id="PTHR11802:SF113">
    <property type="entry name" value="SERINE CARBOXYPEPTIDASE CTSA-4.1"/>
    <property type="match status" value="1"/>
</dbReference>
<dbReference type="Gene3D" id="3.40.50.1820">
    <property type="entry name" value="alpha/beta hydrolase"/>
    <property type="match status" value="1"/>
</dbReference>
<keyword evidence="4" id="KW-0378">Hydrolase</keyword>
<comment type="caution">
    <text evidence="6">The sequence shown here is derived from an EMBL/GenBank/DDBJ whole genome shotgun (WGS) entry which is preliminary data.</text>
</comment>
<evidence type="ECO:0000256" key="2">
    <source>
        <dbReference type="ARBA" id="ARBA00022645"/>
    </source>
</evidence>
<keyword evidence="7" id="KW-1185">Reference proteome</keyword>
<evidence type="ECO:0000313" key="7">
    <source>
        <dbReference type="Proteomes" id="UP001189429"/>
    </source>
</evidence>
<name>A0ABN9QZ95_9DINO</name>
<evidence type="ECO:0008006" key="8">
    <source>
        <dbReference type="Google" id="ProtNLM"/>
    </source>
</evidence>
<evidence type="ECO:0000256" key="4">
    <source>
        <dbReference type="ARBA" id="ARBA00022801"/>
    </source>
</evidence>
<dbReference type="InterPro" id="IPR029058">
    <property type="entry name" value="AB_hydrolase_fold"/>
</dbReference>
<gene>
    <name evidence="6" type="ORF">PCOR1329_LOCUS16250</name>
</gene>
<evidence type="ECO:0000256" key="5">
    <source>
        <dbReference type="ARBA" id="ARBA00023180"/>
    </source>
</evidence>
<dbReference type="InterPro" id="IPR001563">
    <property type="entry name" value="Peptidase_S10"/>
</dbReference>
<organism evidence="6 7">
    <name type="scientific">Prorocentrum cordatum</name>
    <dbReference type="NCBI Taxonomy" id="2364126"/>
    <lineage>
        <taxon>Eukaryota</taxon>
        <taxon>Sar</taxon>
        <taxon>Alveolata</taxon>
        <taxon>Dinophyceae</taxon>
        <taxon>Prorocentrales</taxon>
        <taxon>Prorocentraceae</taxon>
        <taxon>Prorocentrum</taxon>
    </lineage>
</organism>
<evidence type="ECO:0000256" key="3">
    <source>
        <dbReference type="ARBA" id="ARBA00022670"/>
    </source>
</evidence>
<evidence type="ECO:0000313" key="6">
    <source>
        <dbReference type="EMBL" id="CAK0811744.1"/>
    </source>
</evidence>